<dbReference type="InterPro" id="IPR050589">
    <property type="entry name" value="Ikaros_C2H2-ZF"/>
</dbReference>
<evidence type="ECO:0000256" key="7">
    <source>
        <dbReference type="ARBA" id="ARBA00023015"/>
    </source>
</evidence>
<keyword evidence="8" id="KW-0238">DNA-binding</keyword>
<dbReference type="Pfam" id="PF01352">
    <property type="entry name" value="KRAB"/>
    <property type="match status" value="3"/>
</dbReference>
<feature type="domain" description="C2H2-type" evidence="13">
    <location>
        <begin position="824"/>
        <end position="851"/>
    </location>
</feature>
<evidence type="ECO:0000256" key="1">
    <source>
        <dbReference type="ARBA" id="ARBA00004123"/>
    </source>
</evidence>
<feature type="domain" description="C2H2-type" evidence="13">
    <location>
        <begin position="852"/>
        <end position="879"/>
    </location>
</feature>
<feature type="domain" description="C2H2-type" evidence="13">
    <location>
        <begin position="880"/>
        <end position="907"/>
    </location>
</feature>
<evidence type="ECO:0000256" key="12">
    <source>
        <dbReference type="SAM" id="MobiDB-lite"/>
    </source>
</evidence>
<keyword evidence="5 11" id="KW-0863">Zinc-finger</keyword>
<proteinExistence type="inferred from homology"/>
<evidence type="ECO:0000259" key="13">
    <source>
        <dbReference type="PROSITE" id="PS50157"/>
    </source>
</evidence>
<evidence type="ECO:0000256" key="4">
    <source>
        <dbReference type="ARBA" id="ARBA00022737"/>
    </source>
</evidence>
<evidence type="ECO:0000256" key="8">
    <source>
        <dbReference type="ARBA" id="ARBA00023125"/>
    </source>
</evidence>
<feature type="domain" description="C2H2-type" evidence="13">
    <location>
        <begin position="572"/>
        <end position="599"/>
    </location>
</feature>
<dbReference type="InterPro" id="IPR013087">
    <property type="entry name" value="Znf_C2H2_type"/>
</dbReference>
<feature type="domain" description="C2H2-type" evidence="13">
    <location>
        <begin position="936"/>
        <end position="951"/>
    </location>
</feature>
<feature type="domain" description="C2H2-type" evidence="13">
    <location>
        <begin position="628"/>
        <end position="655"/>
    </location>
</feature>
<keyword evidence="10" id="KW-0539">Nucleus</keyword>
<organism evidence="15 16">
    <name type="scientific">Felis catus</name>
    <name type="common">Cat</name>
    <name type="synonym">Felis silvestris catus</name>
    <dbReference type="NCBI Taxonomy" id="9685"/>
    <lineage>
        <taxon>Eukaryota</taxon>
        <taxon>Metazoa</taxon>
        <taxon>Chordata</taxon>
        <taxon>Craniata</taxon>
        <taxon>Vertebrata</taxon>
        <taxon>Euteleostomi</taxon>
        <taxon>Mammalia</taxon>
        <taxon>Eutheria</taxon>
        <taxon>Laurasiatheria</taxon>
        <taxon>Carnivora</taxon>
        <taxon>Feliformia</taxon>
        <taxon>Felidae</taxon>
        <taxon>Felinae</taxon>
        <taxon>Felis</taxon>
    </lineage>
</organism>
<dbReference type="Pfam" id="PF00096">
    <property type="entry name" value="zf-C2H2"/>
    <property type="match status" value="16"/>
</dbReference>
<feature type="domain" description="C2H2-type" evidence="13">
    <location>
        <begin position="684"/>
        <end position="711"/>
    </location>
</feature>
<evidence type="ECO:0000256" key="6">
    <source>
        <dbReference type="ARBA" id="ARBA00022833"/>
    </source>
</evidence>
<dbReference type="PROSITE" id="PS50805">
    <property type="entry name" value="KRAB"/>
    <property type="match status" value="3"/>
</dbReference>
<feature type="domain" description="KRAB" evidence="14">
    <location>
        <begin position="88"/>
        <end position="159"/>
    </location>
</feature>
<dbReference type="InterPro" id="IPR036051">
    <property type="entry name" value="KRAB_dom_sf"/>
</dbReference>
<feature type="domain" description="C2H2-type" evidence="13">
    <location>
        <begin position="460"/>
        <end position="487"/>
    </location>
</feature>
<feature type="region of interest" description="Disordered" evidence="12">
    <location>
        <begin position="456"/>
        <end position="508"/>
    </location>
</feature>
<feature type="domain" description="KRAB" evidence="14">
    <location>
        <begin position="253"/>
        <end position="324"/>
    </location>
</feature>
<dbReference type="PANTHER" id="PTHR24404:SF41">
    <property type="entry name" value="ZINC FINGER PROTEIN 613"/>
    <property type="match status" value="1"/>
</dbReference>
<sequence>MMEKETIPSSKKACPGPAGPHMSDSNRVIGLIFTTTSLPAGDQATGEEVAVVALKAFAPTSAGISPQKSSEKNLEERKGEMANIQGLLTFRDVAIEFSQKELRCLNHSQWELYRDVMLENYGHLLFLGLVVSKPDLVIFLEHEKDVWTVKRKETVATHPGYQIIHTGEKTYQDKEDGRSFTRPSSLTRHQRIHTAETPSKALPAGDQATGEEVAVVALKAFAPTSAGISPQKSSEKNLEEERKGEMANSQGLLTFRDVAIEFSQKELRCLNHSQWELYRDVMLENYGHLLFLGLVVSKPDLVIFLEHKKGVWAVKRKETVATHPALPAGDQATGEEVAVVALKAFAPTSAGISPQKSSEKNLEEARKGEMANSQGLLTFRDVAIEFSQKELRCLNHSQWELYRDVMLENYGHLLFLGLVVSKPDLVIFLEHKKDVWAVKRKETVATHPGYQRIHTGEKTYEDKEDGKSFTRPSSLTRHQRIHTAETPSKGKRCRKTFRHHSQLSEHHRIHTEEKPYQCKECGKAFNWRTALRRHHRIHTGEKSYQCNECGKVFGHLSTFTQHRKIHTGVNPYKCNKCGKSFSRQAHLNVHHRIHIGEKSYQCKQCGKAFGYLSNCIKHRRIHTGVKPYKCKECGKAFNWHSALKTHHRIHSGGKPYQCKQCGKAFTRPSALTKHYRIHTGEKPYQCKECDEGFYWCSALKLHQRIHSREKPYQCKECGKAFSRASVLTEHHRIHTGEKPYQCKECGKAFNWLSALKTHRRIHTGEKPYQCKECGKAFFRQEHLDVHHRVHTGQKPYQCKECGKAFGFVSNFIQHRRIHTGVKPYKCKECGKAFSRQAYLNVHHSIHVGEKPYQCKECGKAFKLHSEHTRHHKIHSGEKPYQCKECGKAFNKQSSLRQHEGIHTGQKPYQCKECGKAFNWQSALKRHHRIHSGEKPYQCKECDKAFSRQEHL</sequence>
<keyword evidence="7" id="KW-0805">Transcription regulation</keyword>
<keyword evidence="3" id="KW-0479">Metal-binding</keyword>
<evidence type="ECO:0000256" key="3">
    <source>
        <dbReference type="ARBA" id="ARBA00022723"/>
    </source>
</evidence>
<feature type="domain" description="C2H2-type" evidence="13">
    <location>
        <begin position="516"/>
        <end position="543"/>
    </location>
</feature>
<feature type="domain" description="C2H2-type" evidence="13">
    <location>
        <begin position="908"/>
        <end position="935"/>
    </location>
</feature>
<feature type="domain" description="C2H2-type" evidence="13">
    <location>
        <begin position="171"/>
        <end position="198"/>
    </location>
</feature>
<evidence type="ECO:0000313" key="15">
    <source>
        <dbReference type="Ensembl" id="ENSFCTP00005053182.1"/>
    </source>
</evidence>
<feature type="domain" description="C2H2-type" evidence="13">
    <location>
        <begin position="600"/>
        <end position="627"/>
    </location>
</feature>
<comment type="subcellular location">
    <subcellularLocation>
        <location evidence="1">Nucleus</location>
    </subcellularLocation>
</comment>
<feature type="region of interest" description="Disordered" evidence="12">
    <location>
        <begin position="226"/>
        <end position="245"/>
    </location>
</feature>
<evidence type="ECO:0000256" key="9">
    <source>
        <dbReference type="ARBA" id="ARBA00023163"/>
    </source>
</evidence>
<protein>
    <submittedName>
        <fullName evidence="15">Uncharacterized protein</fullName>
    </submittedName>
</protein>
<feature type="compositionally biased region" description="Basic and acidic residues" evidence="12">
    <location>
        <begin position="456"/>
        <end position="468"/>
    </location>
</feature>
<evidence type="ECO:0000256" key="2">
    <source>
        <dbReference type="ARBA" id="ARBA00006991"/>
    </source>
</evidence>
<dbReference type="SUPFAM" id="SSF109640">
    <property type="entry name" value="KRAB domain (Kruppel-associated box)"/>
    <property type="match status" value="3"/>
</dbReference>
<evidence type="ECO:0000256" key="11">
    <source>
        <dbReference type="PROSITE-ProRule" id="PRU00042"/>
    </source>
</evidence>
<name>A0ABI8A1S5_FELCA</name>
<feature type="compositionally biased region" description="Basic and acidic residues" evidence="12">
    <location>
        <begin position="233"/>
        <end position="245"/>
    </location>
</feature>
<dbReference type="GeneTree" id="ENSGT00940000153165"/>
<evidence type="ECO:0000256" key="10">
    <source>
        <dbReference type="ARBA" id="ARBA00023242"/>
    </source>
</evidence>
<keyword evidence="6" id="KW-0862">Zinc</keyword>
<feature type="region of interest" description="Disordered" evidence="12">
    <location>
        <begin position="1"/>
        <end position="21"/>
    </location>
</feature>
<feature type="domain" description="KRAB" evidence="14">
    <location>
        <begin position="377"/>
        <end position="448"/>
    </location>
</feature>
<dbReference type="Proteomes" id="UP000823872">
    <property type="component" value="Chromosome E2"/>
</dbReference>
<dbReference type="SMART" id="SM00349">
    <property type="entry name" value="KRAB"/>
    <property type="match status" value="3"/>
</dbReference>
<dbReference type="Gene3D" id="6.10.140.140">
    <property type="match status" value="3"/>
</dbReference>
<keyword evidence="16" id="KW-1185">Reference proteome</keyword>
<feature type="region of interest" description="Disordered" evidence="12">
    <location>
        <begin position="172"/>
        <end position="206"/>
    </location>
</feature>
<feature type="domain" description="C2H2-type" evidence="13">
    <location>
        <begin position="740"/>
        <end position="767"/>
    </location>
</feature>
<feature type="domain" description="C2H2-type" evidence="13">
    <location>
        <begin position="488"/>
        <end position="515"/>
    </location>
</feature>
<dbReference type="PROSITE" id="PS00028">
    <property type="entry name" value="ZINC_FINGER_C2H2_1"/>
    <property type="match status" value="15"/>
</dbReference>
<feature type="domain" description="C2H2-type" evidence="13">
    <location>
        <begin position="796"/>
        <end position="823"/>
    </location>
</feature>
<feature type="domain" description="C2H2-type" evidence="13">
    <location>
        <begin position="768"/>
        <end position="795"/>
    </location>
</feature>
<dbReference type="Gene3D" id="3.30.160.60">
    <property type="entry name" value="Classic Zinc Finger"/>
    <property type="match status" value="19"/>
</dbReference>
<feature type="domain" description="C2H2-type" evidence="13">
    <location>
        <begin position="712"/>
        <end position="739"/>
    </location>
</feature>
<dbReference type="InterPro" id="IPR036236">
    <property type="entry name" value="Znf_C2H2_sf"/>
</dbReference>
<dbReference type="SUPFAM" id="SSF57667">
    <property type="entry name" value="beta-beta-alpha zinc fingers"/>
    <property type="match status" value="10"/>
</dbReference>
<dbReference type="SMART" id="SM00355">
    <property type="entry name" value="ZnF_C2H2"/>
    <property type="match status" value="17"/>
</dbReference>
<dbReference type="CDD" id="cd07765">
    <property type="entry name" value="KRAB_A-box"/>
    <property type="match status" value="3"/>
</dbReference>
<comment type="similarity">
    <text evidence="2">Belongs to the krueppel C2H2-type zinc-finger protein family.</text>
</comment>
<keyword evidence="9" id="KW-0804">Transcription</keyword>
<evidence type="ECO:0000259" key="14">
    <source>
        <dbReference type="PROSITE" id="PS50805"/>
    </source>
</evidence>
<dbReference type="PROSITE" id="PS50157">
    <property type="entry name" value="ZINC_FINGER_C2H2_2"/>
    <property type="match status" value="19"/>
</dbReference>
<feature type="domain" description="C2H2-type" evidence="13">
    <location>
        <begin position="544"/>
        <end position="571"/>
    </location>
</feature>
<dbReference type="InterPro" id="IPR001909">
    <property type="entry name" value="KRAB"/>
</dbReference>
<keyword evidence="4" id="KW-0677">Repeat</keyword>
<reference evidence="15 16" key="1">
    <citation type="submission" date="2021-02" db="EMBL/GenBank/DDBJ databases">
        <title>Safari Cat Assemblies.</title>
        <authorList>
            <person name="Bredemeyer K.R."/>
            <person name="Murphy W.J."/>
        </authorList>
    </citation>
    <scope>NUCLEOTIDE SEQUENCE [LARGE SCALE GENOMIC DNA]</scope>
</reference>
<accession>A0ABI8A1S5</accession>
<evidence type="ECO:0000256" key="5">
    <source>
        <dbReference type="ARBA" id="ARBA00022771"/>
    </source>
</evidence>
<evidence type="ECO:0000313" key="16">
    <source>
        <dbReference type="Proteomes" id="UP000823872"/>
    </source>
</evidence>
<feature type="domain" description="C2H2-type" evidence="13">
    <location>
        <begin position="656"/>
        <end position="683"/>
    </location>
</feature>
<feature type="compositionally biased region" description="Basic residues" evidence="12">
    <location>
        <begin position="489"/>
        <end position="501"/>
    </location>
</feature>
<reference evidence="15" key="2">
    <citation type="submission" date="2025-08" db="UniProtKB">
        <authorList>
            <consortium name="Ensembl"/>
        </authorList>
    </citation>
    <scope>IDENTIFICATION</scope>
    <source>
        <strain evidence="15">breed Abyssinian</strain>
    </source>
</reference>
<dbReference type="Ensembl" id="ENSFCTT00005075687.1">
    <property type="protein sequence ID" value="ENSFCTP00005053182.1"/>
    <property type="gene ID" value="ENSFCTG00005026572.1"/>
</dbReference>
<dbReference type="PANTHER" id="PTHR24404">
    <property type="entry name" value="ZINC FINGER PROTEIN"/>
    <property type="match status" value="1"/>
</dbReference>
<reference evidence="15" key="3">
    <citation type="submission" date="2025-09" db="UniProtKB">
        <authorList>
            <consortium name="Ensembl"/>
        </authorList>
    </citation>
    <scope>IDENTIFICATION</scope>
    <source>
        <strain evidence="15">breed Abyssinian</strain>
    </source>
</reference>